<dbReference type="Gene3D" id="3.40.50.80">
    <property type="entry name" value="Nucleotide-binding domain of ferredoxin-NADP reductase (FNR) module"/>
    <property type="match status" value="1"/>
</dbReference>
<dbReference type="Pfam" id="PF00175">
    <property type="entry name" value="NAD_binding_1"/>
    <property type="match status" value="1"/>
</dbReference>
<keyword evidence="6" id="KW-0949">S-adenosyl-L-methionine</keyword>
<dbReference type="SUPFAM" id="SSF63380">
    <property type="entry name" value="Riboflavin synthase domain-like"/>
    <property type="match status" value="1"/>
</dbReference>
<comment type="cofactor">
    <cofactor evidence="2">
        <name>FAD</name>
        <dbReference type="ChEBI" id="CHEBI:57692"/>
    </cofactor>
</comment>
<dbReference type="InterPro" id="IPR023173">
    <property type="entry name" value="NADPH_Cyt_P450_Rdtase_alpha"/>
</dbReference>
<proteinExistence type="predicted"/>
<evidence type="ECO:0000256" key="2">
    <source>
        <dbReference type="ARBA" id="ARBA00001974"/>
    </source>
</evidence>
<gene>
    <name evidence="15" type="ORF">Rsub_05260</name>
</gene>
<evidence type="ECO:0000256" key="4">
    <source>
        <dbReference type="ARBA" id="ARBA00022630"/>
    </source>
</evidence>
<evidence type="ECO:0000256" key="11">
    <source>
        <dbReference type="ARBA" id="ARBA00039088"/>
    </source>
</evidence>
<dbReference type="STRING" id="307507.A0A2V0NX09"/>
<dbReference type="InterPro" id="IPR003097">
    <property type="entry name" value="CysJ-like_FAD-binding"/>
</dbReference>
<comment type="caution">
    <text evidence="15">The sequence shown here is derived from an EMBL/GenBank/DDBJ whole genome shotgun (WGS) entry which is preliminary data.</text>
</comment>
<dbReference type="GO" id="GO:0010181">
    <property type="term" value="F:FMN binding"/>
    <property type="evidence" value="ECO:0007669"/>
    <property type="project" value="InterPro"/>
</dbReference>
<dbReference type="GO" id="GO:0009086">
    <property type="term" value="P:methionine biosynthetic process"/>
    <property type="evidence" value="ECO:0007669"/>
    <property type="project" value="UniProtKB-KW"/>
</dbReference>
<evidence type="ECO:0000256" key="3">
    <source>
        <dbReference type="ARBA" id="ARBA00022605"/>
    </source>
</evidence>
<evidence type="ECO:0000256" key="8">
    <source>
        <dbReference type="ARBA" id="ARBA00022857"/>
    </source>
</evidence>
<dbReference type="GO" id="GO:0050667">
    <property type="term" value="P:homocysteine metabolic process"/>
    <property type="evidence" value="ECO:0007669"/>
    <property type="project" value="TreeGrafter"/>
</dbReference>
<dbReference type="SUPFAM" id="SSF52218">
    <property type="entry name" value="Flavoproteins"/>
    <property type="match status" value="1"/>
</dbReference>
<comment type="cofactor">
    <cofactor evidence="1">
        <name>FMN</name>
        <dbReference type="ChEBI" id="CHEBI:58210"/>
    </cofactor>
</comment>
<keyword evidence="3" id="KW-0028">Amino-acid biosynthesis</keyword>
<keyword evidence="4" id="KW-0285">Flavoprotein</keyword>
<keyword evidence="8" id="KW-0521">NADP</keyword>
<dbReference type="AlphaFoldDB" id="A0A2V0NX09"/>
<dbReference type="InterPro" id="IPR001433">
    <property type="entry name" value="OxRdtase_FAD/NAD-bd"/>
</dbReference>
<feature type="domain" description="FAD-binding FR-type" evidence="14">
    <location>
        <begin position="304"/>
        <end position="554"/>
    </location>
</feature>
<dbReference type="PANTHER" id="PTHR19384">
    <property type="entry name" value="NITRIC OXIDE SYNTHASE-RELATED"/>
    <property type="match status" value="1"/>
</dbReference>
<evidence type="ECO:0000259" key="14">
    <source>
        <dbReference type="PROSITE" id="PS51384"/>
    </source>
</evidence>
<dbReference type="InParanoid" id="A0A2V0NX09"/>
<dbReference type="InterPro" id="IPR029039">
    <property type="entry name" value="Flavoprotein-like_sf"/>
</dbReference>
<evidence type="ECO:0000256" key="6">
    <source>
        <dbReference type="ARBA" id="ARBA00022691"/>
    </source>
</evidence>
<dbReference type="Gene3D" id="3.40.50.360">
    <property type="match status" value="1"/>
</dbReference>
<evidence type="ECO:0000256" key="12">
    <source>
        <dbReference type="ARBA" id="ARBA00040659"/>
    </source>
</evidence>
<dbReference type="Pfam" id="PF00258">
    <property type="entry name" value="Flavodoxin_1"/>
    <property type="match status" value="1"/>
</dbReference>
<dbReference type="GO" id="GO:0030586">
    <property type="term" value="F:[methionine synthase] reductase (NADPH) activity"/>
    <property type="evidence" value="ECO:0007669"/>
    <property type="project" value="UniProtKB-EC"/>
</dbReference>
<keyword evidence="5" id="KW-0288">FMN</keyword>
<dbReference type="PROSITE" id="PS50902">
    <property type="entry name" value="FLAVODOXIN_LIKE"/>
    <property type="match status" value="1"/>
</dbReference>
<organism evidence="15 16">
    <name type="scientific">Raphidocelis subcapitata</name>
    <dbReference type="NCBI Taxonomy" id="307507"/>
    <lineage>
        <taxon>Eukaryota</taxon>
        <taxon>Viridiplantae</taxon>
        <taxon>Chlorophyta</taxon>
        <taxon>core chlorophytes</taxon>
        <taxon>Chlorophyceae</taxon>
        <taxon>CS clade</taxon>
        <taxon>Sphaeropleales</taxon>
        <taxon>Selenastraceae</taxon>
        <taxon>Raphidocelis</taxon>
    </lineage>
</organism>
<evidence type="ECO:0000256" key="7">
    <source>
        <dbReference type="ARBA" id="ARBA00022827"/>
    </source>
</evidence>
<dbReference type="OrthoDB" id="1856718at2759"/>
<dbReference type="Gene3D" id="2.40.30.10">
    <property type="entry name" value="Translation factors"/>
    <property type="match status" value="1"/>
</dbReference>
<keyword evidence="16" id="KW-1185">Reference proteome</keyword>
<dbReference type="SUPFAM" id="SSF52343">
    <property type="entry name" value="Ferredoxin reductase-like, C-terminal NADP-linked domain"/>
    <property type="match status" value="1"/>
</dbReference>
<dbReference type="InterPro" id="IPR001709">
    <property type="entry name" value="Flavoprot_Pyr_Nucl_cyt_Rdtase"/>
</dbReference>
<dbReference type="PRINTS" id="PR00371">
    <property type="entry name" value="FPNCR"/>
</dbReference>
<dbReference type="Gene3D" id="1.20.990.10">
    <property type="entry name" value="NADPH-cytochrome p450 Reductase, Chain A, domain 3"/>
    <property type="match status" value="1"/>
</dbReference>
<dbReference type="PANTHER" id="PTHR19384:SF84">
    <property type="entry name" value="METHIONINE SYNTHASE REDUCTASE"/>
    <property type="match status" value="1"/>
</dbReference>
<evidence type="ECO:0000256" key="9">
    <source>
        <dbReference type="ARBA" id="ARBA00023002"/>
    </source>
</evidence>
<feature type="domain" description="Flavodoxin-like" evidence="13">
    <location>
        <begin position="47"/>
        <end position="190"/>
    </location>
</feature>
<dbReference type="InterPro" id="IPR039261">
    <property type="entry name" value="FNR_nucleotide-bd"/>
</dbReference>
<dbReference type="InterPro" id="IPR017938">
    <property type="entry name" value="Riboflavin_synthase-like_b-brl"/>
</dbReference>
<dbReference type="InterPro" id="IPR008254">
    <property type="entry name" value="Flavodoxin/NO_synth"/>
</dbReference>
<evidence type="ECO:0000259" key="13">
    <source>
        <dbReference type="PROSITE" id="PS50902"/>
    </source>
</evidence>
<dbReference type="PRINTS" id="PR00369">
    <property type="entry name" value="FLAVODOXIN"/>
</dbReference>
<evidence type="ECO:0000313" key="15">
    <source>
        <dbReference type="EMBL" id="GBF92178.1"/>
    </source>
</evidence>
<dbReference type="GO" id="GO:0050660">
    <property type="term" value="F:flavin adenine dinucleotide binding"/>
    <property type="evidence" value="ECO:0007669"/>
    <property type="project" value="TreeGrafter"/>
</dbReference>
<evidence type="ECO:0000256" key="10">
    <source>
        <dbReference type="ARBA" id="ARBA00023167"/>
    </source>
</evidence>
<keyword evidence="10" id="KW-0486">Methionine biosynthesis</keyword>
<evidence type="ECO:0000256" key="1">
    <source>
        <dbReference type="ARBA" id="ARBA00001917"/>
    </source>
</evidence>
<protein>
    <recommendedName>
        <fullName evidence="12">Methionine synthase reductase</fullName>
        <ecNumber evidence="11">1.16.1.8</ecNumber>
    </recommendedName>
</protein>
<sequence>MTSTPTDAPAQPAAPAMTGGAAILARLRAQRAAGTAAAPAAPRPPRAVFLFASQTGTGAEIARNLAAEAASHGVAAEAASMNELGWANFSPERTPLAVFVASSTGDGDPPDNSAAFYVQLKKPQPPGRLAGVRFAVLGLGDSNYTRFMHVPRVIRSRMLELGAAEFYPSVEADEVDGLEDKVDPWCEGIWGPLKAAMAGAAPSVTKAAPAAAAAAPAAVPAAAPAAAATAAPAAAAAAPAGLVDGIAPEGVDLSGAPALAPPRVELRFLPHGAAGAAAALAREAARPGAAELAVRDEAGTYSAAAPYWASVAGARLLTAPGSDRVVVHAELDVGGSGMAYTPGDSIGVLPERLGLEGDAVFEVGPAAGAGAPAAALLPHLAPPCSLRAAFRRGLDVTGVPRKSLLRTLAEHCGNEAEKRTLLFLTSRAGRDAYAREMVAAQPTLLDLLNRFPSCAPPPAALLDALPPLVPRMYSICCAPGAVAQAPGGGPARVEFAFSLVTVPTPSGTRRGVATGWLHRLLAPWLDGGDGSSGGGGAPARVAVFLRPSDSFGPPRDVATPIIMVGPGTGVAPFRGFLQQRAADAAAAADAAGANAGGAPAGEAALYFGCRRPGEDYLYRSDLEGFAADGTLSRLRVAFSRLQPGDGAAAADGPAAAAAAGGGGAAAGGAAQNGAAAAGAGVAGKTYVQHLMAEDGAAIAEAVLSRGARVYVCGDGAAMARDVHAALAAALAGHGGLGAAGAEARLKAMAAEGAYVRDVWCA</sequence>
<name>A0A2V0NX09_9CHLO</name>
<keyword evidence="7" id="KW-0274">FAD</keyword>
<dbReference type="PROSITE" id="PS51384">
    <property type="entry name" value="FAD_FR"/>
    <property type="match status" value="1"/>
</dbReference>
<dbReference type="EC" id="1.16.1.8" evidence="11"/>
<dbReference type="InterPro" id="IPR017927">
    <property type="entry name" value="FAD-bd_FR_type"/>
</dbReference>
<dbReference type="Pfam" id="PF00667">
    <property type="entry name" value="FAD_binding_1"/>
    <property type="match status" value="1"/>
</dbReference>
<dbReference type="InterPro" id="IPR001094">
    <property type="entry name" value="Flavdoxin-like"/>
</dbReference>
<keyword evidence="9" id="KW-0560">Oxidoreductase</keyword>
<evidence type="ECO:0000313" key="16">
    <source>
        <dbReference type="Proteomes" id="UP000247498"/>
    </source>
</evidence>
<evidence type="ECO:0000256" key="5">
    <source>
        <dbReference type="ARBA" id="ARBA00022643"/>
    </source>
</evidence>
<dbReference type="GO" id="GO:0005829">
    <property type="term" value="C:cytosol"/>
    <property type="evidence" value="ECO:0007669"/>
    <property type="project" value="TreeGrafter"/>
</dbReference>
<accession>A0A2V0NX09</accession>
<dbReference type="Proteomes" id="UP000247498">
    <property type="component" value="Unassembled WGS sequence"/>
</dbReference>
<dbReference type="EMBL" id="BDRX01000030">
    <property type="protein sequence ID" value="GBF92178.1"/>
    <property type="molecule type" value="Genomic_DNA"/>
</dbReference>
<reference evidence="15 16" key="1">
    <citation type="journal article" date="2018" name="Sci. Rep.">
        <title>Raphidocelis subcapitata (=Pseudokirchneriella subcapitata) provides an insight into genome evolution and environmental adaptations in the Sphaeropleales.</title>
        <authorList>
            <person name="Suzuki S."/>
            <person name="Yamaguchi H."/>
            <person name="Nakajima N."/>
            <person name="Kawachi M."/>
        </authorList>
    </citation>
    <scope>NUCLEOTIDE SEQUENCE [LARGE SCALE GENOMIC DNA]</scope>
    <source>
        <strain evidence="15 16">NIES-35</strain>
    </source>
</reference>